<evidence type="ECO:0000256" key="12">
    <source>
        <dbReference type="SAM" id="Phobius"/>
    </source>
</evidence>
<evidence type="ECO:0000313" key="14">
    <source>
        <dbReference type="Ensembl" id="ENSPMRP00000033800.1"/>
    </source>
</evidence>
<evidence type="ECO:0000256" key="2">
    <source>
        <dbReference type="ARBA" id="ARBA00022475"/>
    </source>
</evidence>
<dbReference type="PRINTS" id="PR01526">
    <property type="entry name" value="EDG6RECEPTOR"/>
</dbReference>
<evidence type="ECO:0000256" key="1">
    <source>
        <dbReference type="ARBA" id="ARBA00004651"/>
    </source>
</evidence>
<feature type="compositionally biased region" description="Polar residues" evidence="11">
    <location>
        <begin position="404"/>
        <end position="413"/>
    </location>
</feature>
<dbReference type="KEGG" id="pmua:114588651"/>
<evidence type="ECO:0000256" key="3">
    <source>
        <dbReference type="ARBA" id="ARBA00022692"/>
    </source>
</evidence>
<feature type="transmembrane region" description="Helical" evidence="12">
    <location>
        <begin position="107"/>
        <end position="127"/>
    </location>
</feature>
<feature type="transmembrane region" description="Helical" evidence="12">
    <location>
        <begin position="227"/>
        <end position="252"/>
    </location>
</feature>
<dbReference type="GO" id="GO:0038036">
    <property type="term" value="F:sphingosine-1-phosphate receptor activity"/>
    <property type="evidence" value="ECO:0007669"/>
    <property type="project" value="InterPro"/>
</dbReference>
<sequence length="413" mass="46098">MTDMELFNSTSSPSPWTALPTSVPDPRLASAHRPELCYPTTDTNHVNIILYHYNFTGRMQNRRPQEDQMSVLKMVIIAASCLIILENLVVLLAIIRKVRTRRWVYSCLASITLSDLLAGTAYLINLWLSGSRTFQLSPTMWFLREGVLFVALAASTFSLLVTAVERYSAMVKPIAEKASSKTTRLRALFAFCWSLAILIGLLPLLGWNCICHVSRCSTLLPLYDKNYILFTVIVFSIILVGVVGLYASIYCWVQKSAQQTFSRGSRKRSLRLLKTVLVILCTFLICWTPLFILLLIDTFWGNTAWAPPKLFGWILTLAVTNSFINPIVYALGSKEVRRAVVELLCCCCIWAGVRGPRNCLVASDIHASSSTGSLRGRGSFRSPVAFSRRAREPLSSNSSVLSNDTSGLHHTQD</sequence>
<evidence type="ECO:0000313" key="15">
    <source>
        <dbReference type="Proteomes" id="UP000472272"/>
    </source>
</evidence>
<keyword evidence="9 10" id="KW-0807">Transducer</keyword>
<feature type="transmembrane region" description="Helical" evidence="12">
    <location>
        <begin position="71"/>
        <end position="95"/>
    </location>
</feature>
<evidence type="ECO:0000256" key="11">
    <source>
        <dbReference type="SAM" id="MobiDB-lite"/>
    </source>
</evidence>
<dbReference type="CTD" id="8698"/>
<reference evidence="14 15" key="1">
    <citation type="journal article" date="2019" name="Proc. Natl. Acad. Sci. U.S.A.">
        <title>Regulatory changes in pterin and carotenoid genes underlie balanced color polymorphisms in the wall lizard.</title>
        <authorList>
            <person name="Andrade P."/>
            <person name="Pinho C."/>
            <person name="Perez I de Lanuza G."/>
            <person name="Afonso S."/>
            <person name="Brejcha J."/>
            <person name="Rubin C.J."/>
            <person name="Wallerman O."/>
            <person name="Pereira P."/>
            <person name="Sabatino S.J."/>
            <person name="Bellati A."/>
            <person name="Pellitteri-Rosa D."/>
            <person name="Bosakova Z."/>
            <person name="Bunikis I."/>
            <person name="Carretero M.A."/>
            <person name="Feiner N."/>
            <person name="Marsik P."/>
            <person name="Pauperio F."/>
            <person name="Salvi D."/>
            <person name="Soler L."/>
            <person name="While G.M."/>
            <person name="Uller T."/>
            <person name="Font E."/>
            <person name="Andersson L."/>
            <person name="Carneiro M."/>
        </authorList>
    </citation>
    <scope>NUCLEOTIDE SEQUENCE</scope>
</reference>
<evidence type="ECO:0000256" key="10">
    <source>
        <dbReference type="RuleBase" id="RU000688"/>
    </source>
</evidence>
<dbReference type="PROSITE" id="PS00237">
    <property type="entry name" value="G_PROTEIN_RECEP_F1_1"/>
    <property type="match status" value="1"/>
</dbReference>
<dbReference type="Ensembl" id="ENSPMRT00000035851.1">
    <property type="protein sequence ID" value="ENSPMRP00000033800.1"/>
    <property type="gene ID" value="ENSPMRG00000021915.1"/>
</dbReference>
<evidence type="ECO:0000259" key="13">
    <source>
        <dbReference type="PROSITE" id="PS50262"/>
    </source>
</evidence>
<dbReference type="GO" id="GO:0005739">
    <property type="term" value="C:mitochondrion"/>
    <property type="evidence" value="ECO:0007669"/>
    <property type="project" value="Ensembl"/>
</dbReference>
<evidence type="ECO:0000256" key="5">
    <source>
        <dbReference type="ARBA" id="ARBA00023040"/>
    </source>
</evidence>
<dbReference type="RefSeq" id="XP_028569892.1">
    <property type="nucleotide sequence ID" value="XM_028714059.1"/>
</dbReference>
<dbReference type="PRINTS" id="PR00237">
    <property type="entry name" value="GPCRRHODOPSN"/>
</dbReference>
<feature type="compositionally biased region" description="Low complexity" evidence="11">
    <location>
        <begin position="394"/>
        <end position="403"/>
    </location>
</feature>
<keyword evidence="15" id="KW-1185">Reference proteome</keyword>
<feature type="transmembrane region" description="Helical" evidence="12">
    <location>
        <begin position="185"/>
        <end position="207"/>
    </location>
</feature>
<dbReference type="PANTHER" id="PTHR22750">
    <property type="entry name" value="G-PROTEIN COUPLED RECEPTOR"/>
    <property type="match status" value="1"/>
</dbReference>
<dbReference type="PROSITE" id="PS50262">
    <property type="entry name" value="G_PROTEIN_RECEP_F1_2"/>
    <property type="match status" value="1"/>
</dbReference>
<keyword evidence="2" id="KW-1003">Cell membrane</keyword>
<feature type="region of interest" description="Disordered" evidence="11">
    <location>
        <begin position="388"/>
        <end position="413"/>
    </location>
</feature>
<dbReference type="InterPro" id="IPR017452">
    <property type="entry name" value="GPCR_Rhodpsn_7TM"/>
</dbReference>
<dbReference type="PRINTS" id="PR01523">
    <property type="entry name" value="S1PRECEPTOR"/>
</dbReference>
<dbReference type="OrthoDB" id="9930460at2759"/>
<dbReference type="GeneID" id="114588651"/>
<dbReference type="InterPro" id="IPR000276">
    <property type="entry name" value="GPCR_Rhodpsn"/>
</dbReference>
<feature type="transmembrane region" description="Helical" evidence="12">
    <location>
        <begin position="272"/>
        <end position="296"/>
    </location>
</feature>
<keyword evidence="4 12" id="KW-1133">Transmembrane helix</keyword>
<reference evidence="14" key="3">
    <citation type="submission" date="2025-09" db="UniProtKB">
        <authorList>
            <consortium name="Ensembl"/>
        </authorList>
    </citation>
    <scope>IDENTIFICATION</scope>
</reference>
<keyword evidence="8" id="KW-0325">Glycoprotein</keyword>
<dbReference type="GeneTree" id="ENSGT01050000244887"/>
<dbReference type="InterPro" id="IPR004064">
    <property type="entry name" value="EDG6_rcpt"/>
</dbReference>
<keyword evidence="3 10" id="KW-0812">Transmembrane</keyword>
<organism evidence="14 15">
    <name type="scientific">Podarcis muralis</name>
    <name type="common">Wall lizard</name>
    <name type="synonym">Lacerta muralis</name>
    <dbReference type="NCBI Taxonomy" id="64176"/>
    <lineage>
        <taxon>Eukaryota</taxon>
        <taxon>Metazoa</taxon>
        <taxon>Chordata</taxon>
        <taxon>Craniata</taxon>
        <taxon>Vertebrata</taxon>
        <taxon>Euteleostomi</taxon>
        <taxon>Lepidosauria</taxon>
        <taxon>Squamata</taxon>
        <taxon>Bifurcata</taxon>
        <taxon>Unidentata</taxon>
        <taxon>Episquamata</taxon>
        <taxon>Laterata</taxon>
        <taxon>Lacertibaenia</taxon>
        <taxon>Lacertidae</taxon>
        <taxon>Podarcis</taxon>
    </lineage>
</organism>
<feature type="transmembrane region" description="Helical" evidence="12">
    <location>
        <begin position="147"/>
        <end position="164"/>
    </location>
</feature>
<evidence type="ECO:0000256" key="6">
    <source>
        <dbReference type="ARBA" id="ARBA00023136"/>
    </source>
</evidence>
<keyword evidence="5 10" id="KW-0297">G-protein coupled receptor</keyword>
<feature type="transmembrane region" description="Helical" evidence="12">
    <location>
        <begin position="311"/>
        <end position="331"/>
    </location>
</feature>
<comment type="similarity">
    <text evidence="10">Belongs to the G-protein coupled receptor 1 family.</text>
</comment>
<evidence type="ECO:0000256" key="4">
    <source>
        <dbReference type="ARBA" id="ARBA00022989"/>
    </source>
</evidence>
<feature type="domain" description="G-protein coupled receptors family 1 profile" evidence="13">
    <location>
        <begin position="86"/>
        <end position="329"/>
    </location>
</feature>
<accession>A0A670KBR8</accession>
<evidence type="ECO:0000256" key="9">
    <source>
        <dbReference type="ARBA" id="ARBA00023224"/>
    </source>
</evidence>
<dbReference type="Gene3D" id="1.20.1070.10">
    <property type="entry name" value="Rhodopsin 7-helix transmembrane proteins"/>
    <property type="match status" value="1"/>
</dbReference>
<dbReference type="GO" id="GO:0005886">
    <property type="term" value="C:plasma membrane"/>
    <property type="evidence" value="ECO:0007669"/>
    <property type="project" value="UniProtKB-SubCell"/>
</dbReference>
<dbReference type="Proteomes" id="UP000472272">
    <property type="component" value="Chromosome 18"/>
</dbReference>
<protein>
    <submittedName>
        <fullName evidence="14">Sphingosine-1-phosphate receptor 4</fullName>
    </submittedName>
</protein>
<dbReference type="OMA" id="PAHWFLR"/>
<dbReference type="AlphaFoldDB" id="A0A670KBR8"/>
<name>A0A670KBR8_PODMU</name>
<dbReference type="SUPFAM" id="SSF81321">
    <property type="entry name" value="Family A G protein-coupled receptor-like"/>
    <property type="match status" value="1"/>
</dbReference>
<evidence type="ECO:0000256" key="8">
    <source>
        <dbReference type="ARBA" id="ARBA00023180"/>
    </source>
</evidence>
<comment type="subcellular location">
    <subcellularLocation>
        <location evidence="1">Cell membrane</location>
        <topology evidence="1">Multi-pass membrane protein</topology>
    </subcellularLocation>
</comment>
<dbReference type="InterPro" id="IPR004061">
    <property type="entry name" value="S1P_rcpt"/>
</dbReference>
<keyword evidence="6 12" id="KW-0472">Membrane</keyword>
<evidence type="ECO:0000256" key="7">
    <source>
        <dbReference type="ARBA" id="ARBA00023170"/>
    </source>
</evidence>
<gene>
    <name evidence="14" type="primary">S1PR4</name>
</gene>
<reference evidence="14" key="2">
    <citation type="submission" date="2025-08" db="UniProtKB">
        <authorList>
            <consortium name="Ensembl"/>
        </authorList>
    </citation>
    <scope>IDENTIFICATION</scope>
</reference>
<dbReference type="Pfam" id="PF00001">
    <property type="entry name" value="7tm_1"/>
    <property type="match status" value="1"/>
</dbReference>
<keyword evidence="7 10" id="KW-0675">Receptor</keyword>
<proteinExistence type="inferred from homology"/>